<evidence type="ECO:0000259" key="8">
    <source>
        <dbReference type="PROSITE" id="PS50003"/>
    </source>
</evidence>
<dbReference type="SMART" id="SM01127">
    <property type="entry name" value="DDHD"/>
    <property type="match status" value="1"/>
</dbReference>
<dbReference type="Pfam" id="PF00373">
    <property type="entry name" value="FERM_M"/>
    <property type="match status" value="2"/>
</dbReference>
<name>A0AA41NII7_SCICA</name>
<dbReference type="Pfam" id="PF02862">
    <property type="entry name" value="DDHD"/>
    <property type="match status" value="1"/>
</dbReference>
<feature type="region of interest" description="Disordered" evidence="7">
    <location>
        <begin position="739"/>
        <end position="758"/>
    </location>
</feature>
<evidence type="ECO:0000256" key="3">
    <source>
        <dbReference type="ARBA" id="ARBA00008052"/>
    </source>
</evidence>
<feature type="compositionally biased region" description="Polar residues" evidence="7">
    <location>
        <begin position="823"/>
        <end position="841"/>
    </location>
</feature>
<dbReference type="CDD" id="cd13205">
    <property type="entry name" value="FERM_C_fermitin"/>
    <property type="match status" value="1"/>
</dbReference>
<dbReference type="FunFam" id="3.10.20.90:FF:000035">
    <property type="entry name" value="Fermitin family homolog 2 (Drosophila)"/>
    <property type="match status" value="1"/>
</dbReference>
<feature type="region of interest" description="Disordered" evidence="7">
    <location>
        <begin position="1069"/>
        <end position="1090"/>
    </location>
</feature>
<feature type="region of interest" description="Disordered" evidence="7">
    <location>
        <begin position="799"/>
        <end position="924"/>
    </location>
</feature>
<comment type="caution">
    <text evidence="10">The sequence shown here is derived from an EMBL/GenBank/DDBJ whole genome shotgun (WGS) entry which is preliminary data.</text>
</comment>
<dbReference type="CDD" id="cd17181">
    <property type="entry name" value="FERM_F0_KIND2"/>
    <property type="match status" value="1"/>
</dbReference>
<dbReference type="InterPro" id="IPR019748">
    <property type="entry name" value="FERM_central"/>
</dbReference>
<accession>A0AA41NII7</accession>
<keyword evidence="11" id="KW-1185">Reference proteome</keyword>
<reference evidence="10" key="1">
    <citation type="submission" date="2020-03" db="EMBL/GenBank/DDBJ databases">
        <title>Studies in the Genomics of Life Span.</title>
        <authorList>
            <person name="Glass D."/>
        </authorList>
    </citation>
    <scope>NUCLEOTIDE SEQUENCE</scope>
    <source>
        <strain evidence="10">SUZIE</strain>
        <tissue evidence="10">Muscle</tissue>
    </source>
</reference>
<comment type="subcellular location">
    <subcellularLocation>
        <location evidence="1">Cell junction</location>
    </subcellularLocation>
    <subcellularLocation>
        <location evidence="2">Cell projection</location>
    </subcellularLocation>
</comment>
<feature type="compositionally biased region" description="Polar residues" evidence="7">
    <location>
        <begin position="799"/>
        <end position="808"/>
    </location>
</feature>
<evidence type="ECO:0000256" key="5">
    <source>
        <dbReference type="ARBA" id="ARBA00022949"/>
    </source>
</evidence>
<dbReference type="GO" id="GO:0007160">
    <property type="term" value="P:cell-matrix adhesion"/>
    <property type="evidence" value="ECO:0007669"/>
    <property type="project" value="TreeGrafter"/>
</dbReference>
<dbReference type="PROSITE" id="PS50003">
    <property type="entry name" value="PH_DOMAIN"/>
    <property type="match status" value="1"/>
</dbReference>
<dbReference type="PANTHER" id="PTHR16160">
    <property type="entry name" value="FERMITIN 2-RELATED"/>
    <property type="match status" value="1"/>
</dbReference>
<keyword evidence="5" id="KW-0965">Cell junction</keyword>
<evidence type="ECO:0000256" key="1">
    <source>
        <dbReference type="ARBA" id="ARBA00004282"/>
    </source>
</evidence>
<dbReference type="InterPro" id="IPR004177">
    <property type="entry name" value="DDHD_dom"/>
</dbReference>
<evidence type="ECO:0000256" key="7">
    <source>
        <dbReference type="SAM" id="MobiDB-lite"/>
    </source>
</evidence>
<dbReference type="Proteomes" id="UP001166674">
    <property type="component" value="Unassembled WGS sequence"/>
</dbReference>
<dbReference type="SMART" id="SM00233">
    <property type="entry name" value="PH"/>
    <property type="match status" value="1"/>
</dbReference>
<sequence>MNHPGRGSPRSTEHNGRGSETWELGSDAGPAFGGSVCCFEHLPGGDPGDGSVPLTLLRGEPGLHLAPDAEDLNHLALESCLSDENYDFSSAESGSSLRYYSEGESGGGGSAASLHPPQQAPLVATNSGGSGAAGGGAGERKRIRPGGPAARHRYEVVTELGPEEVRWFYKEDKKTWKPFIGYDSLRIELAFRTLLQATSARPQAEGRDNHHVCGPASPLGRASSSGEEDDEDRACGFCSRAAGHEPQMEELVNIEPVCVRGGLYEVDVTQGECYPVYWNQADKIPVMRGQWFIDGTWQPLEEEESNLIEQEHLRCFRGQQMQENFDLEVSKSLDGKDVVHHLPPFSLPSLFKWRGYKESTDAAGLKRKRSQAIYSFKLSRNHVDWHSMDEVYLYSDATTSKIARTVTQKLGFSKASSSGTRLHRGYVEEATLEDKPSQTTHIVFVVHGIGQKMDQGRIIKNTAMMREAARKIEERHFSNHATHVEFLPVEWRSKLTLDGDTVDSITPDKVRGLRDMLNSSAMDIMYYTSPLYRDELVKGLQQELNRLYSLFCSRNPDFEEKGGKVSIVSHSLGCVITYDIMTGWNPVRLYEQLLQKEELPDERWMSYEERHLLDELYITKRRLREIEERLHELKASSITQTPALKFKVENFFCMGSPLAVFLALRGIRPGNTGSQDHILPREICNRLLNIFHPTDPVAYRLEPLILKHYSNISPVQIHWYNTSNPLPYEHMKPSFLNPAKEPTSISENEGISTIPSPVTSPVLSRRHYGESITNIGKASILGAASIGKGLGGMLFSRFGRSSASQPSETSKDSMEDEKKPVASPSTTTVATQTLPHSSSGFLDSASEEEGQARPAPAGLGLGGGERGVERGEPGEGPPRRDSISRSGREAALRRLRSDADAATPLAAAPAPVAAPAEAGEREDRAEGAMALDGIRMPDGCYADGTWELSVHVTDLNRDVTLRVTGEVHIGGVMLKLVEKLDVKKDWSDHALWWEKKRTWLLKTHWTLDKYGIQADAKLQFTPQHKLLRLQLPNMKYVKVKVNFSDRVFKAVSDICKTFNIRHPEELSLLKKPRDPTKKKKKKLDDQSEDEALELEGPLITPGSGTDVLYIGPLKGSIYSSPGLYSKTMTPTYDAHDGSPLSPTSAWFGDSALSEGNPGILAVSQPVTSPEILAKMFKPQALLDKAKINQGWLDSSRSLMEQDVKENEALLLRFKYYSFFDLNPKYDAIRINQLYEQAKWAILLEEIECTEEEMMMFAALQYHINKLSIMTSENHLNNSDKEVDEVDAALSDLEITLEGGKTSTILGDITSIPELADYIKVFKPKKLTLKGYKQYWCTFKDTSISCYKSKEESSGTPAHQMNLRGCEVTPDVNISGQKFNIKLLIPVAEGMNEIWLRCDNEKQYAHWMAACRLASKGKTMADSSYNLEVQNILSFLKMQHLNPDPQLIPEQITTDINPECLVSPRYLKKYKNKQPGYVRDLITARILEAHQNVAQMSLIEAKMRFIQAWQSLPEFGITHFIARFQGGKKEELIGIAYNRLIRMDASTGDAIKTWRFSNMKQWNVNWEIKMVTVEFADEVRLSFICTEVDCKVVHEFIGGYIFLSTRAKDQNESLDEEMFYKLTSGWV</sequence>
<protein>
    <submittedName>
        <fullName evidence="10">Phospholipase DDHD1</fullName>
    </submittedName>
</protein>
<dbReference type="CDD" id="cd17184">
    <property type="entry name" value="FERM_F1_KIND2"/>
    <property type="match status" value="1"/>
</dbReference>
<dbReference type="InterPro" id="IPR001849">
    <property type="entry name" value="PH_domain"/>
</dbReference>
<dbReference type="InterPro" id="IPR035963">
    <property type="entry name" value="FERM_2"/>
</dbReference>
<feature type="region of interest" description="Disordered" evidence="7">
    <location>
        <begin position="1"/>
        <end position="26"/>
    </location>
</feature>
<dbReference type="SUPFAM" id="SSF50729">
    <property type="entry name" value="PH domain-like"/>
    <property type="match status" value="2"/>
</dbReference>
<feature type="compositionally biased region" description="Polar residues" evidence="7">
    <location>
        <begin position="743"/>
        <end position="758"/>
    </location>
</feature>
<feature type="compositionally biased region" description="Basic and acidic residues" evidence="7">
    <location>
        <begin position="809"/>
        <end position="820"/>
    </location>
</feature>
<evidence type="ECO:0000256" key="2">
    <source>
        <dbReference type="ARBA" id="ARBA00004316"/>
    </source>
</evidence>
<dbReference type="FunFam" id="2.30.29.30:FF:000057">
    <property type="entry name" value="Fermitin family homolog 2 (Drosophila)"/>
    <property type="match status" value="1"/>
</dbReference>
<evidence type="ECO:0000256" key="4">
    <source>
        <dbReference type="ARBA" id="ARBA00022889"/>
    </source>
</evidence>
<evidence type="ECO:0000259" key="9">
    <source>
        <dbReference type="PROSITE" id="PS51043"/>
    </source>
</evidence>
<gene>
    <name evidence="10" type="ORF">SUZIE_210730</name>
</gene>
<dbReference type="CDD" id="cd01237">
    <property type="entry name" value="PH_fermitin"/>
    <property type="match status" value="1"/>
</dbReference>
<dbReference type="GO" id="GO:0005178">
    <property type="term" value="F:integrin binding"/>
    <property type="evidence" value="ECO:0007669"/>
    <property type="project" value="TreeGrafter"/>
</dbReference>
<feature type="domain" description="DDHD" evidence="9">
    <location>
        <begin position="644"/>
        <end position="851"/>
    </location>
</feature>
<dbReference type="InterPro" id="IPR011993">
    <property type="entry name" value="PH-like_dom_sf"/>
</dbReference>
<keyword evidence="6" id="KW-0966">Cell projection</keyword>
<dbReference type="FunFam" id="2.30.29.30:FF:000037">
    <property type="entry name" value="Fermitin family homolog 2"/>
    <property type="match status" value="1"/>
</dbReference>
<dbReference type="GO" id="GO:0046872">
    <property type="term" value="F:metal ion binding"/>
    <property type="evidence" value="ECO:0007669"/>
    <property type="project" value="InterPro"/>
</dbReference>
<dbReference type="InterPro" id="IPR040790">
    <property type="entry name" value="Kindlin_2_N"/>
</dbReference>
<dbReference type="InterPro" id="IPR019749">
    <property type="entry name" value="Band_41_domain"/>
</dbReference>
<dbReference type="PROSITE" id="PS51043">
    <property type="entry name" value="DDHD"/>
    <property type="match status" value="1"/>
</dbReference>
<dbReference type="EMBL" id="JAATJV010444873">
    <property type="protein sequence ID" value="MBZ3890992.1"/>
    <property type="molecule type" value="Genomic_DNA"/>
</dbReference>
<dbReference type="GO" id="GO:0005925">
    <property type="term" value="C:focal adhesion"/>
    <property type="evidence" value="ECO:0007669"/>
    <property type="project" value="TreeGrafter"/>
</dbReference>
<dbReference type="SMART" id="SM00295">
    <property type="entry name" value="B41"/>
    <property type="match status" value="1"/>
</dbReference>
<dbReference type="Pfam" id="PF18124">
    <property type="entry name" value="Kindlin_2_N"/>
    <property type="match status" value="1"/>
</dbReference>
<feature type="region of interest" description="Disordered" evidence="7">
    <location>
        <begin position="99"/>
        <end position="150"/>
    </location>
</feature>
<feature type="domain" description="PH" evidence="8">
    <location>
        <begin position="1319"/>
        <end position="1415"/>
    </location>
</feature>
<proteinExistence type="inferred from homology"/>
<feature type="compositionally biased region" description="Gly residues" evidence="7">
    <location>
        <begin position="128"/>
        <end position="137"/>
    </location>
</feature>
<dbReference type="SUPFAM" id="SSF47031">
    <property type="entry name" value="Second domain of FERM"/>
    <property type="match status" value="1"/>
</dbReference>
<dbReference type="InterPro" id="IPR037837">
    <property type="entry name" value="PH_Kindlin/fermitin"/>
</dbReference>
<dbReference type="GO" id="GO:0007229">
    <property type="term" value="P:integrin-mediated signaling pathway"/>
    <property type="evidence" value="ECO:0007669"/>
    <property type="project" value="InterPro"/>
</dbReference>
<organism evidence="10 11">
    <name type="scientific">Sciurus carolinensis</name>
    <name type="common">Eastern gray squirrel</name>
    <dbReference type="NCBI Taxonomy" id="30640"/>
    <lineage>
        <taxon>Eukaryota</taxon>
        <taxon>Metazoa</taxon>
        <taxon>Chordata</taxon>
        <taxon>Craniata</taxon>
        <taxon>Vertebrata</taxon>
        <taxon>Euteleostomi</taxon>
        <taxon>Mammalia</taxon>
        <taxon>Eutheria</taxon>
        <taxon>Euarchontoglires</taxon>
        <taxon>Glires</taxon>
        <taxon>Rodentia</taxon>
        <taxon>Sciuromorpha</taxon>
        <taxon>Sciuridae</taxon>
        <taxon>Sciurinae</taxon>
        <taxon>Sciurini</taxon>
        <taxon>Sciurus</taxon>
    </lineage>
</organism>
<dbReference type="PANTHER" id="PTHR16160:SF11">
    <property type="entry name" value="FERMITIN FAMILY HOMOLOG 2"/>
    <property type="match status" value="1"/>
</dbReference>
<dbReference type="Gene3D" id="2.30.29.30">
    <property type="entry name" value="Pleckstrin-homology domain (PH domain)/Phosphotyrosine-binding domain (PTB)"/>
    <property type="match status" value="2"/>
</dbReference>
<dbReference type="InterPro" id="IPR037843">
    <property type="entry name" value="Kindlin/fermitin"/>
</dbReference>
<feature type="compositionally biased region" description="Low complexity" evidence="7">
    <location>
        <begin position="900"/>
        <end position="917"/>
    </location>
</feature>
<dbReference type="Gene3D" id="3.10.20.90">
    <property type="entry name" value="Phosphatidylinositol 3-kinase Catalytic Subunit, Chain A, domain 1"/>
    <property type="match status" value="2"/>
</dbReference>
<feature type="compositionally biased region" description="Basic and acidic residues" evidence="7">
    <location>
        <begin position="866"/>
        <end position="899"/>
    </location>
</feature>
<dbReference type="GO" id="GO:0042995">
    <property type="term" value="C:cell projection"/>
    <property type="evidence" value="ECO:0007669"/>
    <property type="project" value="UniProtKB-SubCell"/>
</dbReference>
<evidence type="ECO:0000313" key="10">
    <source>
        <dbReference type="EMBL" id="MBZ3890992.1"/>
    </source>
</evidence>
<keyword evidence="4" id="KW-0130">Cell adhesion</keyword>
<feature type="region of interest" description="Disordered" evidence="7">
    <location>
        <begin position="200"/>
        <end position="232"/>
    </location>
</feature>
<evidence type="ECO:0000256" key="6">
    <source>
        <dbReference type="ARBA" id="ARBA00023273"/>
    </source>
</evidence>
<comment type="similarity">
    <text evidence="3">Belongs to the kindlin family.</text>
</comment>
<evidence type="ECO:0000313" key="11">
    <source>
        <dbReference type="Proteomes" id="UP001166674"/>
    </source>
</evidence>